<evidence type="ECO:0000256" key="5">
    <source>
        <dbReference type="ARBA" id="ARBA00023203"/>
    </source>
</evidence>
<dbReference type="InterPro" id="IPR005455">
    <property type="entry name" value="PFN_euk"/>
</dbReference>
<evidence type="ECO:0000256" key="2">
    <source>
        <dbReference type="ARBA" id="ARBA00010058"/>
    </source>
</evidence>
<gene>
    <name evidence="10" type="primary">LOC106458325</name>
</gene>
<keyword evidence="9" id="KW-1185">Reference proteome</keyword>
<evidence type="ECO:0000256" key="3">
    <source>
        <dbReference type="ARBA" id="ARBA00011583"/>
    </source>
</evidence>
<dbReference type="Proteomes" id="UP000694941">
    <property type="component" value="Unplaced"/>
</dbReference>
<dbReference type="CDD" id="cd00148">
    <property type="entry name" value="PROF"/>
    <property type="match status" value="1"/>
</dbReference>
<dbReference type="PANTHER" id="PTHR11604">
    <property type="entry name" value="PROFILIN"/>
    <property type="match status" value="1"/>
</dbReference>
<dbReference type="InterPro" id="IPR036140">
    <property type="entry name" value="PFN_sf"/>
</dbReference>
<dbReference type="RefSeq" id="XP_013773288.1">
    <property type="nucleotide sequence ID" value="XM_013917834.2"/>
</dbReference>
<evidence type="ECO:0000256" key="1">
    <source>
        <dbReference type="ARBA" id="ARBA00004245"/>
    </source>
</evidence>
<comment type="similarity">
    <text evidence="2 8">Belongs to the profilin family.</text>
</comment>
<dbReference type="SMART" id="SM00392">
    <property type="entry name" value="PROF"/>
    <property type="match status" value="1"/>
</dbReference>
<dbReference type="PRINTS" id="PR00392">
    <property type="entry name" value="PROFILIN"/>
</dbReference>
<comment type="subunit">
    <text evidence="3 7">Occurs in many kinds of cells as a complex with monomeric actin in a 1:1 ratio.</text>
</comment>
<dbReference type="InterPro" id="IPR048278">
    <property type="entry name" value="PFN"/>
</dbReference>
<comment type="subcellular location">
    <subcellularLocation>
        <location evidence="1">Cytoplasm</location>
        <location evidence="1">Cytoskeleton</location>
    </subcellularLocation>
</comment>
<evidence type="ECO:0000313" key="9">
    <source>
        <dbReference type="Proteomes" id="UP000694941"/>
    </source>
</evidence>
<organism evidence="9 10">
    <name type="scientific">Limulus polyphemus</name>
    <name type="common">Atlantic horseshoe crab</name>
    <dbReference type="NCBI Taxonomy" id="6850"/>
    <lineage>
        <taxon>Eukaryota</taxon>
        <taxon>Metazoa</taxon>
        <taxon>Ecdysozoa</taxon>
        <taxon>Arthropoda</taxon>
        <taxon>Chelicerata</taxon>
        <taxon>Merostomata</taxon>
        <taxon>Xiphosura</taxon>
        <taxon>Limulidae</taxon>
        <taxon>Limulus</taxon>
    </lineage>
</organism>
<evidence type="ECO:0000256" key="7">
    <source>
        <dbReference type="RuleBase" id="RU003908"/>
    </source>
</evidence>
<dbReference type="PANTHER" id="PTHR11604:SF0">
    <property type="entry name" value="PROFILIN"/>
    <property type="match status" value="1"/>
</dbReference>
<dbReference type="PROSITE" id="PS00414">
    <property type="entry name" value="PROFILIN"/>
    <property type="match status" value="1"/>
</dbReference>
<dbReference type="InterPro" id="IPR027310">
    <property type="entry name" value="Profilin_CS"/>
</dbReference>
<evidence type="ECO:0000256" key="6">
    <source>
        <dbReference type="ARBA" id="ARBA00023212"/>
    </source>
</evidence>
<dbReference type="GeneID" id="106458325"/>
<name>A0ABM1B273_LIMPO</name>
<protein>
    <recommendedName>
        <fullName evidence="8">Profilin</fullName>
    </recommendedName>
</protein>
<reference evidence="10" key="1">
    <citation type="submission" date="2025-08" db="UniProtKB">
        <authorList>
            <consortium name="RefSeq"/>
        </authorList>
    </citation>
    <scope>IDENTIFICATION</scope>
    <source>
        <tissue evidence="10">Muscle</tissue>
    </source>
</reference>
<dbReference type="Gene3D" id="3.30.450.30">
    <property type="entry name" value="Dynein light chain 2a, cytoplasmic"/>
    <property type="match status" value="1"/>
</dbReference>
<sequence>MSWQTYVDDQICSRVQCRIAVIAGLGDGGIWAKRENDQNLQITPSEVKLIIDTMKSNPAAFHETGIHIGGEKYICLSAESTLLRGRKGSSTLCIVATEKCLLAAASSDGVPGCQINLVVEKLGDYLRFSGY</sequence>
<keyword evidence="4" id="KW-0963">Cytoplasm</keyword>
<evidence type="ECO:0000256" key="4">
    <source>
        <dbReference type="ARBA" id="ARBA00022490"/>
    </source>
</evidence>
<dbReference type="PRINTS" id="PR01640">
    <property type="entry name" value="PROFILINPLNT"/>
</dbReference>
<evidence type="ECO:0000256" key="8">
    <source>
        <dbReference type="RuleBase" id="RU003909"/>
    </source>
</evidence>
<dbReference type="Pfam" id="PF00235">
    <property type="entry name" value="Profilin"/>
    <property type="match status" value="1"/>
</dbReference>
<proteinExistence type="inferred from homology"/>
<keyword evidence="5 8" id="KW-0009">Actin-binding</keyword>
<dbReference type="SUPFAM" id="SSF55770">
    <property type="entry name" value="Profilin (actin-binding protein)"/>
    <property type="match status" value="1"/>
</dbReference>
<accession>A0ABM1B273</accession>
<keyword evidence="6 7" id="KW-0206">Cytoskeleton</keyword>
<comment type="function">
    <text evidence="7">Binds to actin and affects the structure of the cytoskeleton. At high concentrations, profilin prevents the polymerization of actin, whereas it enhances it at low concentrations.</text>
</comment>
<evidence type="ECO:0000313" key="10">
    <source>
        <dbReference type="RefSeq" id="XP_013773288.1"/>
    </source>
</evidence>